<evidence type="ECO:0000256" key="3">
    <source>
        <dbReference type="ARBA" id="ARBA00023002"/>
    </source>
</evidence>
<dbReference type="EC" id="1.1.1.169" evidence="4"/>
<evidence type="ECO:0000256" key="4">
    <source>
        <dbReference type="RuleBase" id="RU362068"/>
    </source>
</evidence>
<dbReference type="eggNOG" id="ENOG502S3CY">
    <property type="taxonomic scope" value="Eukaryota"/>
</dbReference>
<dbReference type="InterPro" id="IPR013328">
    <property type="entry name" value="6PGD_dom2"/>
</dbReference>
<dbReference type="OMA" id="THREIEY"/>
<dbReference type="NCBIfam" id="TIGR00745">
    <property type="entry name" value="apbA_panE"/>
    <property type="match status" value="1"/>
</dbReference>
<keyword evidence="8" id="KW-1185">Reference proteome</keyword>
<dbReference type="SUPFAM" id="SSF51735">
    <property type="entry name" value="NAD(P)-binding Rossmann-fold domains"/>
    <property type="match status" value="1"/>
</dbReference>
<dbReference type="InterPro" id="IPR003710">
    <property type="entry name" value="ApbA"/>
</dbReference>
<dbReference type="FunFam" id="1.10.1040.10:FF:000017">
    <property type="entry name" value="2-dehydropantoate 2-reductase"/>
    <property type="match status" value="1"/>
</dbReference>
<evidence type="ECO:0000256" key="1">
    <source>
        <dbReference type="ARBA" id="ARBA00007870"/>
    </source>
</evidence>
<keyword evidence="2 4" id="KW-0521">NADP</keyword>
<dbReference type="HOGENOM" id="CLU_031468_2_0_1"/>
<accession>M2LVS4</accession>
<dbReference type="Proteomes" id="UP000011761">
    <property type="component" value="Unassembled WGS sequence"/>
</dbReference>
<dbReference type="EMBL" id="KB445552">
    <property type="protein sequence ID" value="EMC98762.1"/>
    <property type="molecule type" value="Genomic_DNA"/>
</dbReference>
<dbReference type="KEGG" id="bcom:BAUCODRAFT_31032"/>
<sequence>MPRVLLFGSGGIGVLYILFMQRAGVDVVCICRSNYAVAQSRGFRIKSSIFGNHSFQPKIFRTVAEASAAGYTRFDYIFICTKAFSAGQPTLADALQPVLHDKNTLLVIIQNGIGVEKKIAKDIPHHPIISGVTYSPTTQVTPGDFVHSEVQRLYLGRYPASTPVEDDHALRELCSLLTKGGADVMLSADVQVERWRKLIGNASWNPICALSGCRDLEFLKASKYASELVQNVMNEIVTVASASGYGDVITTDAATDQFNRSARRSWPGVEPSMLADMRSGNRMEVEAIIGEVVKAAKDVGVCTPRLETLYALLAGLDWSIQQRKV</sequence>
<dbReference type="PANTHER" id="PTHR21708">
    <property type="entry name" value="PROBABLE 2-DEHYDROPANTOATE 2-REDUCTASE"/>
    <property type="match status" value="1"/>
</dbReference>
<dbReference type="Gene3D" id="1.10.1040.10">
    <property type="entry name" value="N-(1-d-carboxylethyl)-l-norvaline Dehydrogenase, domain 2"/>
    <property type="match status" value="1"/>
</dbReference>
<dbReference type="Gene3D" id="3.40.50.720">
    <property type="entry name" value="NAD(P)-binding Rossmann-like Domain"/>
    <property type="match status" value="1"/>
</dbReference>
<dbReference type="Pfam" id="PF08546">
    <property type="entry name" value="ApbA_C"/>
    <property type="match status" value="1"/>
</dbReference>
<evidence type="ECO:0000313" key="8">
    <source>
        <dbReference type="Proteomes" id="UP000011761"/>
    </source>
</evidence>
<evidence type="ECO:0000259" key="6">
    <source>
        <dbReference type="Pfam" id="PF08546"/>
    </source>
</evidence>
<dbReference type="AlphaFoldDB" id="M2LVS4"/>
<feature type="domain" description="Ketopantoate reductase C-terminal" evidence="6">
    <location>
        <begin position="189"/>
        <end position="315"/>
    </location>
</feature>
<dbReference type="InterPro" id="IPR036291">
    <property type="entry name" value="NAD(P)-bd_dom_sf"/>
</dbReference>
<protein>
    <recommendedName>
        <fullName evidence="4">2-dehydropantoate 2-reductase</fullName>
        <ecNumber evidence="4">1.1.1.169</ecNumber>
    </recommendedName>
    <alternativeName>
        <fullName evidence="4">Ketopantoate reductase</fullName>
    </alternativeName>
</protein>
<dbReference type="PANTHER" id="PTHR21708:SF30">
    <property type="entry name" value="2-DEHYDROPANTOATE 2-REDUCTASE-RELATED"/>
    <property type="match status" value="1"/>
</dbReference>
<dbReference type="GO" id="GO:0015940">
    <property type="term" value="P:pantothenate biosynthetic process"/>
    <property type="evidence" value="ECO:0007669"/>
    <property type="project" value="InterPro"/>
</dbReference>
<dbReference type="OrthoDB" id="3609at2759"/>
<evidence type="ECO:0000256" key="2">
    <source>
        <dbReference type="ARBA" id="ARBA00022857"/>
    </source>
</evidence>
<organism evidence="7 8">
    <name type="scientific">Baudoinia panamericana (strain UAMH 10762)</name>
    <name type="common">Angels' share fungus</name>
    <name type="synonym">Baudoinia compniacensis (strain UAMH 10762)</name>
    <dbReference type="NCBI Taxonomy" id="717646"/>
    <lineage>
        <taxon>Eukaryota</taxon>
        <taxon>Fungi</taxon>
        <taxon>Dikarya</taxon>
        <taxon>Ascomycota</taxon>
        <taxon>Pezizomycotina</taxon>
        <taxon>Dothideomycetes</taxon>
        <taxon>Dothideomycetidae</taxon>
        <taxon>Mycosphaerellales</taxon>
        <taxon>Teratosphaeriaceae</taxon>
        <taxon>Baudoinia</taxon>
    </lineage>
</organism>
<dbReference type="RefSeq" id="XP_007673505.1">
    <property type="nucleotide sequence ID" value="XM_007675315.1"/>
</dbReference>
<comment type="catalytic activity">
    <reaction evidence="4">
        <text>(R)-pantoate + NADP(+) = 2-dehydropantoate + NADPH + H(+)</text>
        <dbReference type="Rhea" id="RHEA:16233"/>
        <dbReference type="ChEBI" id="CHEBI:11561"/>
        <dbReference type="ChEBI" id="CHEBI:15378"/>
        <dbReference type="ChEBI" id="CHEBI:15980"/>
        <dbReference type="ChEBI" id="CHEBI:57783"/>
        <dbReference type="ChEBI" id="CHEBI:58349"/>
        <dbReference type="EC" id="1.1.1.169"/>
    </reaction>
</comment>
<comment type="function">
    <text evidence="4">Catalyzes the NADPH-dependent reduction of ketopantoate into pantoic acid.</text>
</comment>
<reference evidence="7 8" key="1">
    <citation type="journal article" date="2012" name="PLoS Pathog.">
        <title>Diverse lifestyles and strategies of plant pathogenesis encoded in the genomes of eighteen Dothideomycetes fungi.</title>
        <authorList>
            <person name="Ohm R.A."/>
            <person name="Feau N."/>
            <person name="Henrissat B."/>
            <person name="Schoch C.L."/>
            <person name="Horwitz B.A."/>
            <person name="Barry K.W."/>
            <person name="Condon B.J."/>
            <person name="Copeland A.C."/>
            <person name="Dhillon B."/>
            <person name="Glaser F."/>
            <person name="Hesse C.N."/>
            <person name="Kosti I."/>
            <person name="LaButti K."/>
            <person name="Lindquist E.A."/>
            <person name="Lucas S."/>
            <person name="Salamov A.A."/>
            <person name="Bradshaw R.E."/>
            <person name="Ciuffetti L."/>
            <person name="Hamelin R.C."/>
            <person name="Kema G.H.J."/>
            <person name="Lawrence C."/>
            <person name="Scott J.A."/>
            <person name="Spatafora J.W."/>
            <person name="Turgeon B.G."/>
            <person name="de Wit P.J.G.M."/>
            <person name="Zhong S."/>
            <person name="Goodwin S.B."/>
            <person name="Grigoriev I.V."/>
        </authorList>
    </citation>
    <scope>NUCLEOTIDE SEQUENCE [LARGE SCALE GENOMIC DNA]</scope>
    <source>
        <strain evidence="7 8">UAMH 10762</strain>
    </source>
</reference>
<dbReference type="Pfam" id="PF02558">
    <property type="entry name" value="ApbA"/>
    <property type="match status" value="1"/>
</dbReference>
<dbReference type="InterPro" id="IPR051402">
    <property type="entry name" value="KPR-Related"/>
</dbReference>
<keyword evidence="3 4" id="KW-0560">Oxidoreductase</keyword>
<comment type="similarity">
    <text evidence="1 4">Belongs to the ketopantoate reductase family.</text>
</comment>
<evidence type="ECO:0000313" key="7">
    <source>
        <dbReference type="EMBL" id="EMC98762.1"/>
    </source>
</evidence>
<dbReference type="GO" id="GO:0005737">
    <property type="term" value="C:cytoplasm"/>
    <property type="evidence" value="ECO:0007669"/>
    <property type="project" value="TreeGrafter"/>
</dbReference>
<dbReference type="InterPro" id="IPR013332">
    <property type="entry name" value="KPR_N"/>
</dbReference>
<dbReference type="GeneID" id="19111371"/>
<proteinExistence type="inferred from homology"/>
<dbReference type="STRING" id="717646.M2LVS4"/>
<evidence type="ECO:0000259" key="5">
    <source>
        <dbReference type="Pfam" id="PF02558"/>
    </source>
</evidence>
<dbReference type="InterPro" id="IPR013752">
    <property type="entry name" value="KPA_reductase"/>
</dbReference>
<feature type="domain" description="Ketopantoate reductase N-terminal" evidence="5">
    <location>
        <begin position="5"/>
        <end position="159"/>
    </location>
</feature>
<dbReference type="SUPFAM" id="SSF48179">
    <property type="entry name" value="6-phosphogluconate dehydrogenase C-terminal domain-like"/>
    <property type="match status" value="1"/>
</dbReference>
<name>M2LVS4_BAUPA</name>
<gene>
    <name evidence="7" type="ORF">BAUCODRAFT_31032</name>
</gene>
<dbReference type="GO" id="GO:0008677">
    <property type="term" value="F:2-dehydropantoate 2-reductase activity"/>
    <property type="evidence" value="ECO:0007669"/>
    <property type="project" value="UniProtKB-EC"/>
</dbReference>
<dbReference type="InterPro" id="IPR008927">
    <property type="entry name" value="6-PGluconate_DH-like_C_sf"/>
</dbReference>